<dbReference type="Proteomes" id="UP000075515">
    <property type="component" value="Unassembled WGS sequence"/>
</dbReference>
<sequence>MPEYLHPGVYVEETSFRAKPIEGVSTSTAGLVGRTRKGSEGRPTLVTSFTQFVREFGDPYSVPTQLGDYLGHAVRAFFENGGRRAYIVRVLAADAARADSVTGIGQGTVLRLPATATVVGPTNVLPLNSLRNVQVGSVLEIWARGTSTTPAVLRFSVTVASYDATRNTVTLTAPFAPGVVLNPAATFVRVVSIPPQSGSVAGPVARARHRGEGGNDIAVEVRPVDSVPTRLATRRFQRNRPVIASFAGTGPSGAGANTFQLTAAESVQLRVGDRFTFPSGPTRTVTAIANGTLTVGAALAGGPWAAGAVVSLLQRGTTPAPAPIPLHTLTGTESIANGLSNPTPHGVAAAVRPGDQIRISGGGGPTVAATVAAGTTVAASATVTFTPALVAGEDFSTSTVRLIETHSTGATTRLIVGDATGLVAPYRGTGFEPIAVTAGGRADASAIQLVDPASNQVYVTRADPPAAGSNTFPDNATNATWTSFEALQVVGASATTLPVAVTAGFYTGAIVEIDDGATKLYRVITGVDPGNRTLTVGSAIPGPIDVPADPALRKAYVRVLEIDLLVYERDLATGAAALKETFAGLTWNADPNAQSLSRYYVARLNDPELGSKLITLDPPTLSPTLDATGQPTTDNGFSVFLAGGSDGSPLTAVDLIGSDDGPNQRFGIQALGERTDIALVAVPGVTEEIVQQALITHCELLRYRFAVLDGRPNQPVVTDILSHRNNYDTKYAGYYAPWLTTVDLTTGKTIVIPPSGHVLGICARVDNERGVHKAPANETVRGILNIELPFTDGEQDVLNPVGVNLTREFEGRGIRLWGARTLSSDPEWKYVNVRRLFIFLEHSIDRGTQWVVFEPNNEALWARVKATIEAFLFGVWKTGALMGTKPEDAFFVRCDRSTMTQDDIDNGRLVCLIGVAPTYPAEFVIFRIGQFTASSNLA</sequence>
<evidence type="ECO:0000259" key="3">
    <source>
        <dbReference type="Pfam" id="PF17482"/>
    </source>
</evidence>
<reference evidence="4 5" key="1">
    <citation type="submission" date="2014-02" db="EMBL/GenBank/DDBJ databases">
        <title>The small core and large imbalanced accessory genome model reveals a collaborative survival strategy of Sorangium cellulosum strains in nature.</title>
        <authorList>
            <person name="Han K."/>
            <person name="Peng R."/>
            <person name="Blom J."/>
            <person name="Li Y.-Z."/>
        </authorList>
    </citation>
    <scope>NUCLEOTIDE SEQUENCE [LARGE SCALE GENOMIC DNA]</scope>
    <source>
        <strain evidence="4 5">So0149</strain>
    </source>
</reference>
<dbReference type="AlphaFoldDB" id="A0A150R6N1"/>
<evidence type="ECO:0000259" key="2">
    <source>
        <dbReference type="Pfam" id="PF04984"/>
    </source>
</evidence>
<dbReference type="InterPro" id="IPR035089">
    <property type="entry name" value="Phage_sheath_subtilisin"/>
</dbReference>
<organism evidence="4 5">
    <name type="scientific">Sorangium cellulosum</name>
    <name type="common">Polyangium cellulosum</name>
    <dbReference type="NCBI Taxonomy" id="56"/>
    <lineage>
        <taxon>Bacteria</taxon>
        <taxon>Pseudomonadati</taxon>
        <taxon>Myxococcota</taxon>
        <taxon>Polyangia</taxon>
        <taxon>Polyangiales</taxon>
        <taxon>Polyangiaceae</taxon>
        <taxon>Sorangium</taxon>
    </lineage>
</organism>
<dbReference type="EMBL" id="JEMC01004103">
    <property type="protein sequence ID" value="KYF75887.1"/>
    <property type="molecule type" value="Genomic_DNA"/>
</dbReference>
<evidence type="ECO:0000313" key="4">
    <source>
        <dbReference type="EMBL" id="KYF75887.1"/>
    </source>
</evidence>
<feature type="domain" description="Tail sheath protein C-terminal" evidence="3">
    <location>
        <begin position="823"/>
        <end position="928"/>
    </location>
</feature>
<name>A0A150R6N1_SORCE</name>
<dbReference type="PANTHER" id="PTHR35861">
    <property type="match status" value="1"/>
</dbReference>
<accession>A0A150R6N1</accession>
<comment type="caution">
    <text evidence="4">The sequence shown here is derived from an EMBL/GenBank/DDBJ whole genome shotgun (WGS) entry which is preliminary data.</text>
</comment>
<dbReference type="Pfam" id="PF17482">
    <property type="entry name" value="Phage_sheath_1C"/>
    <property type="match status" value="1"/>
</dbReference>
<dbReference type="InterPro" id="IPR052042">
    <property type="entry name" value="Tail_sheath_structural"/>
</dbReference>
<dbReference type="PANTHER" id="PTHR35861:SF1">
    <property type="entry name" value="PHAGE TAIL SHEATH PROTEIN"/>
    <property type="match status" value="1"/>
</dbReference>
<feature type="domain" description="Tail sheath protein subtilisin-like" evidence="2">
    <location>
        <begin position="670"/>
        <end position="822"/>
    </location>
</feature>
<dbReference type="Pfam" id="PF04984">
    <property type="entry name" value="Phage_sheath_1"/>
    <property type="match status" value="1"/>
</dbReference>
<gene>
    <name evidence="4" type="ORF">BE18_16435</name>
</gene>
<evidence type="ECO:0000313" key="5">
    <source>
        <dbReference type="Proteomes" id="UP000075515"/>
    </source>
</evidence>
<dbReference type="InterPro" id="IPR020287">
    <property type="entry name" value="Tail_sheath_C"/>
</dbReference>
<dbReference type="Gene3D" id="3.40.50.11780">
    <property type="match status" value="2"/>
</dbReference>
<comment type="similarity">
    <text evidence="1">Belongs to the myoviridae tail sheath protein family.</text>
</comment>
<evidence type="ECO:0008006" key="6">
    <source>
        <dbReference type="Google" id="ProtNLM"/>
    </source>
</evidence>
<protein>
    <recommendedName>
        <fullName evidence="6">Tail protein</fullName>
    </recommendedName>
</protein>
<proteinExistence type="inferred from homology"/>
<evidence type="ECO:0000256" key="1">
    <source>
        <dbReference type="ARBA" id="ARBA00008005"/>
    </source>
</evidence>